<sequence length="380" mass="43440">MDDLGPFRPKLRMFMSVDIVGSTVFKQSAKNQAATDTKVPAEAWFSPIVRFYQKMEAFLLEEWEDYKKTSKEYHLPPGPDPEIWKGVGDELIYQKELTDHRQAFGCMHCWINAVNHYRKELQQQSPSLDLKASAWLAGFPVNNAEIIIRRKGSAPANNGLTNEQPVDDFVYENAMLLEKYYSDSDRHDLIQDFVGPNIDAGFRVSHLASPRKLVMTLDLALLVATGDRTKPHHFKYDGFVYRYDGRVSLKGVLGGAPYPVFWIDMQAEEPEVIAEEKVTSAPRAEAKDLEQFAEAFIVKNSRLIDRPYIISNTETVFNKMPDSHSSRQRDLAMYYQNQKAILQEEITAAIKTDFDDDINISHPGEDALKNFELSIHPRDN</sequence>
<evidence type="ECO:0000313" key="2">
    <source>
        <dbReference type="Proteomes" id="UP001595536"/>
    </source>
</evidence>
<dbReference type="EMBL" id="JBHRUV010000019">
    <property type="protein sequence ID" value="MFC3265718.1"/>
    <property type="molecule type" value="Genomic_DNA"/>
</dbReference>
<gene>
    <name evidence="1" type="ORF">ACFOEX_04990</name>
</gene>
<dbReference type="RefSeq" id="WP_376830908.1">
    <property type="nucleotide sequence ID" value="NZ_JBHLWR010000006.1"/>
</dbReference>
<organism evidence="1 2">
    <name type="scientific">Camelimonas abortus</name>
    <dbReference type="NCBI Taxonomy" id="1017184"/>
    <lineage>
        <taxon>Bacteria</taxon>
        <taxon>Pseudomonadati</taxon>
        <taxon>Pseudomonadota</taxon>
        <taxon>Alphaproteobacteria</taxon>
        <taxon>Hyphomicrobiales</taxon>
        <taxon>Chelatococcaceae</taxon>
        <taxon>Camelimonas</taxon>
    </lineage>
</organism>
<name>A0ABV7LD71_9HYPH</name>
<accession>A0ABV7LD71</accession>
<protein>
    <submittedName>
        <fullName evidence="1">Uncharacterized protein</fullName>
    </submittedName>
</protein>
<dbReference type="Proteomes" id="UP001595536">
    <property type="component" value="Unassembled WGS sequence"/>
</dbReference>
<proteinExistence type="predicted"/>
<keyword evidence="2" id="KW-1185">Reference proteome</keyword>
<reference evidence="2" key="1">
    <citation type="journal article" date="2019" name="Int. J. Syst. Evol. Microbiol.">
        <title>The Global Catalogue of Microorganisms (GCM) 10K type strain sequencing project: providing services to taxonomists for standard genome sequencing and annotation.</title>
        <authorList>
            <consortium name="The Broad Institute Genomics Platform"/>
            <consortium name="The Broad Institute Genome Sequencing Center for Infectious Disease"/>
            <person name="Wu L."/>
            <person name="Ma J."/>
        </authorList>
    </citation>
    <scope>NUCLEOTIDE SEQUENCE [LARGE SCALE GENOMIC DNA]</scope>
    <source>
        <strain evidence="2">CCM 7941</strain>
    </source>
</reference>
<comment type="caution">
    <text evidence="1">The sequence shown here is derived from an EMBL/GenBank/DDBJ whole genome shotgun (WGS) entry which is preliminary data.</text>
</comment>
<evidence type="ECO:0000313" key="1">
    <source>
        <dbReference type="EMBL" id="MFC3265718.1"/>
    </source>
</evidence>